<dbReference type="InterPro" id="IPR050745">
    <property type="entry name" value="Multifunctional_regulatory"/>
</dbReference>
<evidence type="ECO:0000313" key="4">
    <source>
        <dbReference type="EMBL" id="PUU81953.1"/>
    </source>
</evidence>
<gene>
    <name evidence="4" type="ORF">B9Z19DRAFT_1075882</name>
</gene>
<accession>A0A2T7A2H9</accession>
<keyword evidence="5" id="KW-1185">Reference proteome</keyword>
<protein>
    <submittedName>
        <fullName evidence="4">Ankyrin repeat-containing domain protein</fullName>
    </submittedName>
</protein>
<evidence type="ECO:0000256" key="3">
    <source>
        <dbReference type="PROSITE-ProRule" id="PRU00023"/>
    </source>
</evidence>
<dbReference type="Gene3D" id="1.25.40.20">
    <property type="entry name" value="Ankyrin repeat-containing domain"/>
    <property type="match status" value="1"/>
</dbReference>
<dbReference type="Pfam" id="PF12796">
    <property type="entry name" value="Ank_2"/>
    <property type="match status" value="1"/>
</dbReference>
<dbReference type="AlphaFoldDB" id="A0A2T7A2H9"/>
<dbReference type="OrthoDB" id="4772757at2759"/>
<dbReference type="PROSITE" id="PS50088">
    <property type="entry name" value="ANK_REPEAT"/>
    <property type="match status" value="2"/>
</dbReference>
<evidence type="ECO:0000256" key="2">
    <source>
        <dbReference type="ARBA" id="ARBA00023043"/>
    </source>
</evidence>
<feature type="repeat" description="ANK" evidence="3">
    <location>
        <begin position="119"/>
        <end position="151"/>
    </location>
</feature>
<dbReference type="CDD" id="cd09917">
    <property type="entry name" value="F-box_SF"/>
    <property type="match status" value="1"/>
</dbReference>
<feature type="repeat" description="ANK" evidence="3">
    <location>
        <begin position="152"/>
        <end position="184"/>
    </location>
</feature>
<evidence type="ECO:0000256" key="1">
    <source>
        <dbReference type="ARBA" id="ARBA00022737"/>
    </source>
</evidence>
<evidence type="ECO:0000313" key="5">
    <source>
        <dbReference type="Proteomes" id="UP000244722"/>
    </source>
</evidence>
<name>A0A2T7A2H9_TUBBO</name>
<dbReference type="InterPro" id="IPR036770">
    <property type="entry name" value="Ankyrin_rpt-contain_sf"/>
</dbReference>
<dbReference type="PRINTS" id="PR01415">
    <property type="entry name" value="ANKYRIN"/>
</dbReference>
<dbReference type="PANTHER" id="PTHR24189:SF50">
    <property type="entry name" value="ANKYRIN REPEAT AND SOCS BOX PROTEIN 2"/>
    <property type="match status" value="1"/>
</dbReference>
<organism evidence="4 5">
    <name type="scientific">Tuber borchii</name>
    <name type="common">White truffle</name>
    <dbReference type="NCBI Taxonomy" id="42251"/>
    <lineage>
        <taxon>Eukaryota</taxon>
        <taxon>Fungi</taxon>
        <taxon>Dikarya</taxon>
        <taxon>Ascomycota</taxon>
        <taxon>Pezizomycotina</taxon>
        <taxon>Pezizomycetes</taxon>
        <taxon>Pezizales</taxon>
        <taxon>Tuberaceae</taxon>
        <taxon>Tuber</taxon>
    </lineage>
</organism>
<proteinExistence type="predicted"/>
<reference evidence="4 5" key="1">
    <citation type="submission" date="2017-04" db="EMBL/GenBank/DDBJ databases">
        <title>Draft genome sequence of Tuber borchii Vittad., a whitish edible truffle.</title>
        <authorList>
            <consortium name="DOE Joint Genome Institute"/>
            <person name="Murat C."/>
            <person name="Kuo A."/>
            <person name="Barry K.W."/>
            <person name="Clum A."/>
            <person name="Dockter R.B."/>
            <person name="Fauchery L."/>
            <person name="Iotti M."/>
            <person name="Kohler A."/>
            <person name="Labutti K."/>
            <person name="Lindquist E.A."/>
            <person name="Lipzen A."/>
            <person name="Ohm R.A."/>
            <person name="Wang M."/>
            <person name="Grigoriev I.V."/>
            <person name="Zambonelli A."/>
            <person name="Martin F.M."/>
        </authorList>
    </citation>
    <scope>NUCLEOTIDE SEQUENCE [LARGE SCALE GENOMIC DNA]</scope>
    <source>
        <strain evidence="4 5">Tbo3840</strain>
    </source>
</reference>
<dbReference type="InterPro" id="IPR002110">
    <property type="entry name" value="Ankyrin_rpt"/>
</dbReference>
<keyword evidence="1" id="KW-0677">Repeat</keyword>
<dbReference type="Pfam" id="PF00023">
    <property type="entry name" value="Ank"/>
    <property type="match status" value="1"/>
</dbReference>
<dbReference type="Proteomes" id="UP000244722">
    <property type="component" value="Unassembled WGS sequence"/>
</dbReference>
<sequence>MNFIRFPSELHLLIVEKLESRELSYLSRTNHYFHSLCTPALERLAQQPRKRHCALGWAIIKNYPQLVQFLLSKGHDINHLGRDVYVATALHKAISCRNYPLTLLFLDNPALDLNKLDFYGNTALHIAIEWRNLEVVKLLHAAGADLEIANRRKRTALLLALQYGHMGIMGYLIRNGADVNVRSPAWADSYETFLQGLVWVGSERLVRLAIEHGADPEVRDYWHQRPIDIAFRWGFTGMVDILREVSPLDMNVECVLGMLSS</sequence>
<dbReference type="SUPFAM" id="SSF48403">
    <property type="entry name" value="Ankyrin repeat"/>
    <property type="match status" value="1"/>
</dbReference>
<keyword evidence="2 3" id="KW-0040">ANK repeat</keyword>
<dbReference type="STRING" id="42251.A0A2T7A2H9"/>
<comment type="caution">
    <text evidence="4">The sequence shown here is derived from an EMBL/GenBank/DDBJ whole genome shotgun (WGS) entry which is preliminary data.</text>
</comment>
<dbReference type="SMART" id="SM00248">
    <property type="entry name" value="ANK"/>
    <property type="match status" value="5"/>
</dbReference>
<dbReference type="PANTHER" id="PTHR24189">
    <property type="entry name" value="MYOTROPHIN"/>
    <property type="match status" value="1"/>
</dbReference>
<dbReference type="PROSITE" id="PS50297">
    <property type="entry name" value="ANK_REP_REGION"/>
    <property type="match status" value="2"/>
</dbReference>
<dbReference type="EMBL" id="NESQ01000035">
    <property type="protein sequence ID" value="PUU81953.1"/>
    <property type="molecule type" value="Genomic_DNA"/>
</dbReference>